<feature type="transmembrane region" description="Helical" evidence="1">
    <location>
        <begin position="118"/>
        <end position="138"/>
    </location>
</feature>
<keyword evidence="1" id="KW-0812">Transmembrane</keyword>
<dbReference type="Proteomes" id="UP000030008">
    <property type="component" value="Unassembled WGS sequence"/>
</dbReference>
<feature type="transmembrane region" description="Helical" evidence="1">
    <location>
        <begin position="84"/>
        <end position="106"/>
    </location>
</feature>
<dbReference type="GeneID" id="61926071"/>
<dbReference type="EMBL" id="CP048838">
    <property type="protein sequence ID" value="QJA02935.1"/>
    <property type="molecule type" value="Genomic_DNA"/>
</dbReference>
<protein>
    <submittedName>
        <fullName evidence="3">DMT family transporter</fullName>
    </submittedName>
    <submittedName>
        <fullName evidence="2">Membrane protein</fullName>
    </submittedName>
</protein>
<dbReference type="PANTHER" id="PTHR34821:SF2">
    <property type="entry name" value="INNER MEMBRANE PROTEIN YDCZ"/>
    <property type="match status" value="1"/>
</dbReference>
<sequence>MAISMAILSGIVVSVMMVFNGQLSDLIDLYTATVLIHACGLLTMYIVLKVKHISLRDLPHASRFLYLGGVIGVFTVFFNNLTITILGASMISALGLCGQMLTSIILEQSGALGTKKQKLQPIKLVSLLIILIGIGVMLE</sequence>
<reference evidence="3 5" key="2">
    <citation type="submission" date="2020-02" db="EMBL/GenBank/DDBJ databases">
        <authorList>
            <person name="Kociolek L.K."/>
            <person name="Ozer E.A."/>
        </authorList>
    </citation>
    <scope>NUCLEOTIDE SEQUENCE [LARGE SCALE GENOMIC DNA]</scope>
    <source>
        <strain evidence="3 5">ATCC 14501</strain>
    </source>
</reference>
<keyword evidence="1" id="KW-0472">Membrane</keyword>
<dbReference type="GO" id="GO:0005886">
    <property type="term" value="C:plasma membrane"/>
    <property type="evidence" value="ECO:0007669"/>
    <property type="project" value="TreeGrafter"/>
</dbReference>
<dbReference type="Pfam" id="PF04657">
    <property type="entry name" value="DMT_YdcZ"/>
    <property type="match status" value="1"/>
</dbReference>
<reference evidence="2 4" key="1">
    <citation type="submission" date="2014-08" db="EMBL/GenBank/DDBJ databases">
        <title>Clostridium innocuum, an unnegligible vancomycin-resistant pathogen causing extra-intestinal infections.</title>
        <authorList>
            <person name="Feng Y."/>
            <person name="Chiu C.-H."/>
        </authorList>
    </citation>
    <scope>NUCLEOTIDE SEQUENCE [LARGE SCALE GENOMIC DNA]</scope>
    <source>
        <strain evidence="2 4">AN88</strain>
    </source>
</reference>
<organism evidence="2 4">
    <name type="scientific">Clostridium innocuum</name>
    <dbReference type="NCBI Taxonomy" id="1522"/>
    <lineage>
        <taxon>Bacteria</taxon>
        <taxon>Bacillati</taxon>
        <taxon>Bacillota</taxon>
        <taxon>Clostridia</taxon>
        <taxon>Eubacteriales</taxon>
        <taxon>Clostridiaceae</taxon>
        <taxon>Clostridium</taxon>
    </lineage>
</organism>
<keyword evidence="1" id="KW-1133">Transmembrane helix</keyword>
<proteinExistence type="predicted"/>
<dbReference type="PANTHER" id="PTHR34821">
    <property type="entry name" value="INNER MEMBRANE PROTEIN YDCZ"/>
    <property type="match status" value="1"/>
</dbReference>
<dbReference type="EMBL" id="JQIF01000097">
    <property type="protein sequence ID" value="KGJ51753.1"/>
    <property type="molecule type" value="Genomic_DNA"/>
</dbReference>
<evidence type="ECO:0000313" key="3">
    <source>
        <dbReference type="EMBL" id="QJA02935.1"/>
    </source>
</evidence>
<dbReference type="InterPro" id="IPR006750">
    <property type="entry name" value="YdcZ"/>
</dbReference>
<dbReference type="AlphaFoldDB" id="A0A099I4F2"/>
<evidence type="ECO:0000313" key="2">
    <source>
        <dbReference type="EMBL" id="KGJ51753.1"/>
    </source>
</evidence>
<accession>A0A099I4F2</accession>
<evidence type="ECO:0000313" key="4">
    <source>
        <dbReference type="Proteomes" id="UP000030008"/>
    </source>
</evidence>
<gene>
    <name evidence="2" type="ORF">CIAN88_18515</name>
    <name evidence="3" type="ORF">G4D54_11000</name>
</gene>
<feature type="transmembrane region" description="Helical" evidence="1">
    <location>
        <begin position="60"/>
        <end position="78"/>
    </location>
</feature>
<feature type="transmembrane region" description="Helical" evidence="1">
    <location>
        <begin position="29"/>
        <end position="48"/>
    </location>
</feature>
<evidence type="ECO:0000256" key="1">
    <source>
        <dbReference type="SAM" id="Phobius"/>
    </source>
</evidence>
<dbReference type="Proteomes" id="UP000503330">
    <property type="component" value="Chromosome"/>
</dbReference>
<name>A0A099I4F2_CLOIN</name>
<feature type="transmembrane region" description="Helical" evidence="1">
    <location>
        <begin position="5"/>
        <end position="23"/>
    </location>
</feature>
<dbReference type="RefSeq" id="WP_002609196.1">
    <property type="nucleotide sequence ID" value="NZ_BAAACC010000026.1"/>
</dbReference>
<evidence type="ECO:0000313" key="5">
    <source>
        <dbReference type="Proteomes" id="UP000503330"/>
    </source>
</evidence>